<dbReference type="OrthoDB" id="287587at2"/>
<evidence type="ECO:0000313" key="6">
    <source>
        <dbReference type="EMBL" id="GBL45462.1"/>
    </source>
</evidence>
<reference evidence="6 7" key="1">
    <citation type="journal article" date="2019" name="Front. Microbiol.">
        <title>Genomes of Neutrophilic Sulfur-Oxidizing Chemolithoautotrophs Representing 9 Proteobacterial Species From 8 Genera.</title>
        <authorList>
            <person name="Watanabe T."/>
            <person name="Kojima H."/>
            <person name="Umezawa K."/>
            <person name="Hori C."/>
            <person name="Takasuka T.E."/>
            <person name="Kato Y."/>
            <person name="Fukui M."/>
        </authorList>
    </citation>
    <scope>NUCLEOTIDE SEQUENCE [LARGE SCALE GENOMIC DNA]</scope>
    <source>
        <strain evidence="6 7">TTN</strain>
    </source>
</reference>
<dbReference type="PANTHER" id="PTHR14021:SF15">
    <property type="entry name" value="IRON-SULFUR CLUSTER CO-CHAPERONE PROTEIN HSCB"/>
    <property type="match status" value="1"/>
</dbReference>
<evidence type="ECO:0000256" key="4">
    <source>
        <dbReference type="HAMAP-Rule" id="MF_00682"/>
    </source>
</evidence>
<dbReference type="GO" id="GO:0051087">
    <property type="term" value="F:protein-folding chaperone binding"/>
    <property type="evidence" value="ECO:0007669"/>
    <property type="project" value="InterPro"/>
</dbReference>
<gene>
    <name evidence="4" type="primary">hscB</name>
    <name evidence="6" type="ORF">SFMTTN_1271</name>
</gene>
<dbReference type="Pfam" id="PF00226">
    <property type="entry name" value="DnaJ"/>
    <property type="match status" value="1"/>
</dbReference>
<organism evidence="6 7">
    <name type="scientific">Sulfuriferula multivorans</name>
    <dbReference type="NCBI Taxonomy" id="1559896"/>
    <lineage>
        <taxon>Bacteria</taxon>
        <taxon>Pseudomonadati</taxon>
        <taxon>Pseudomonadota</taxon>
        <taxon>Betaproteobacteria</taxon>
        <taxon>Nitrosomonadales</taxon>
        <taxon>Sulfuricellaceae</taxon>
        <taxon>Sulfuriferula</taxon>
    </lineage>
</organism>
<keyword evidence="7" id="KW-1185">Reference proteome</keyword>
<dbReference type="HAMAP" id="MF_00682">
    <property type="entry name" value="HscB"/>
    <property type="match status" value="1"/>
</dbReference>
<dbReference type="InterPro" id="IPR004640">
    <property type="entry name" value="HscB"/>
</dbReference>
<dbReference type="SUPFAM" id="SSF47144">
    <property type="entry name" value="HSC20 (HSCB), C-terminal oligomerisation domain"/>
    <property type="match status" value="1"/>
</dbReference>
<dbReference type="InterPro" id="IPR036386">
    <property type="entry name" value="HscB_C_sf"/>
</dbReference>
<dbReference type="Pfam" id="PF07743">
    <property type="entry name" value="HSCB_C"/>
    <property type="match status" value="1"/>
</dbReference>
<dbReference type="Gene3D" id="1.10.287.110">
    <property type="entry name" value="DnaJ domain"/>
    <property type="match status" value="1"/>
</dbReference>
<evidence type="ECO:0000256" key="3">
    <source>
        <dbReference type="ARBA" id="ARBA00025596"/>
    </source>
</evidence>
<dbReference type="Proteomes" id="UP000286806">
    <property type="component" value="Unassembled WGS sequence"/>
</dbReference>
<protein>
    <recommendedName>
        <fullName evidence="4">Co-chaperone protein HscB homolog</fullName>
    </recommendedName>
</protein>
<evidence type="ECO:0000259" key="5">
    <source>
        <dbReference type="PROSITE" id="PS50076"/>
    </source>
</evidence>
<dbReference type="RefSeq" id="WP_124704287.1">
    <property type="nucleotide sequence ID" value="NZ_BGOW01000011.1"/>
</dbReference>
<dbReference type="SMART" id="SM00271">
    <property type="entry name" value="DnaJ"/>
    <property type="match status" value="1"/>
</dbReference>
<dbReference type="NCBIfam" id="NF002935">
    <property type="entry name" value="PRK03578.1"/>
    <property type="match status" value="1"/>
</dbReference>
<evidence type="ECO:0000256" key="1">
    <source>
        <dbReference type="ARBA" id="ARBA00010476"/>
    </source>
</evidence>
<dbReference type="PANTHER" id="PTHR14021">
    <property type="entry name" value="IRON-SULFUR CLUSTER CO-CHAPERONE PROTEIN HSCB"/>
    <property type="match status" value="1"/>
</dbReference>
<dbReference type="NCBIfam" id="TIGR00714">
    <property type="entry name" value="hscB"/>
    <property type="match status" value="1"/>
</dbReference>
<dbReference type="InterPro" id="IPR001623">
    <property type="entry name" value="DnaJ_domain"/>
</dbReference>
<dbReference type="AlphaFoldDB" id="A0A401JCR2"/>
<comment type="subunit">
    <text evidence="4">Interacts with HscA and stimulates its ATPase activity.</text>
</comment>
<dbReference type="Gene3D" id="1.20.1280.20">
    <property type="entry name" value="HscB, C-terminal domain"/>
    <property type="match status" value="1"/>
</dbReference>
<dbReference type="GO" id="GO:1990230">
    <property type="term" value="C:iron-sulfur cluster transfer complex"/>
    <property type="evidence" value="ECO:0007669"/>
    <property type="project" value="TreeGrafter"/>
</dbReference>
<feature type="domain" description="J" evidence="5">
    <location>
        <begin position="8"/>
        <end position="80"/>
    </location>
</feature>
<dbReference type="InterPro" id="IPR036869">
    <property type="entry name" value="J_dom_sf"/>
</dbReference>
<dbReference type="InterPro" id="IPR009073">
    <property type="entry name" value="HscB_oligo_C"/>
</dbReference>
<dbReference type="GO" id="GO:0044571">
    <property type="term" value="P:[2Fe-2S] cluster assembly"/>
    <property type="evidence" value="ECO:0007669"/>
    <property type="project" value="InterPro"/>
</dbReference>
<dbReference type="EMBL" id="BGOW01000011">
    <property type="protein sequence ID" value="GBL45462.1"/>
    <property type="molecule type" value="Genomic_DNA"/>
</dbReference>
<dbReference type="GO" id="GO:0051259">
    <property type="term" value="P:protein complex oligomerization"/>
    <property type="evidence" value="ECO:0007669"/>
    <property type="project" value="InterPro"/>
</dbReference>
<accession>A0A401JCR2</accession>
<comment type="caution">
    <text evidence="6">The sequence shown here is derived from an EMBL/GenBank/DDBJ whole genome shotgun (WGS) entry which is preliminary data.</text>
</comment>
<dbReference type="PROSITE" id="PS50076">
    <property type="entry name" value="DNAJ_2"/>
    <property type="match status" value="1"/>
</dbReference>
<comment type="function">
    <text evidence="3 4">Co-chaperone involved in the maturation of iron-sulfur cluster-containing proteins. Seems to help targeting proteins to be folded toward HscA.</text>
</comment>
<dbReference type="GO" id="GO:0001671">
    <property type="term" value="F:ATPase activator activity"/>
    <property type="evidence" value="ECO:0007669"/>
    <property type="project" value="InterPro"/>
</dbReference>
<name>A0A401JCR2_9PROT</name>
<proteinExistence type="inferred from homology"/>
<dbReference type="CDD" id="cd06257">
    <property type="entry name" value="DnaJ"/>
    <property type="match status" value="1"/>
</dbReference>
<dbReference type="SUPFAM" id="SSF46565">
    <property type="entry name" value="Chaperone J-domain"/>
    <property type="match status" value="1"/>
</dbReference>
<evidence type="ECO:0000256" key="2">
    <source>
        <dbReference type="ARBA" id="ARBA00023186"/>
    </source>
</evidence>
<dbReference type="GO" id="GO:0006457">
    <property type="term" value="P:protein folding"/>
    <property type="evidence" value="ECO:0007669"/>
    <property type="project" value="UniProtKB-UniRule"/>
</dbReference>
<evidence type="ECO:0000313" key="7">
    <source>
        <dbReference type="Proteomes" id="UP000286806"/>
    </source>
</evidence>
<keyword evidence="2 4" id="KW-0143">Chaperone</keyword>
<sequence>MQFDFNRNHFELFGLVPGFALDSAALEQAYRALQSQVHPDKFTHLSAAEQRASMQWSTRVNEAYQALKSPLNRAQYLLQLQGIDALAERDTAMPGDFLMQQMEWREGMQEAREAADVAALQTIEAEITDTAQQLRAVLARQLDEQHDYLGAAQSVRKLKFMDKLVVEIHDTYEALET</sequence>
<comment type="similarity">
    <text evidence="1 4">Belongs to the HscB family.</text>
</comment>